<dbReference type="RefSeq" id="WP_301132979.1">
    <property type="nucleotide sequence ID" value="NZ_BAAAUQ010000019.1"/>
</dbReference>
<reference evidence="2" key="1">
    <citation type="submission" date="2021-06" db="EMBL/GenBank/DDBJ databases">
        <title>Genome-based taxonomic framework of Microbacterium strains isolated from marine environment, the description of four new species and reclassification of four preexisting species.</title>
        <authorList>
            <person name="Lee S.D."/>
            <person name="Kim S.-M."/>
            <person name="Byeon Y.-S."/>
            <person name="Yang H.L."/>
            <person name="Kim I.S."/>
        </authorList>
    </citation>
    <scope>NUCLEOTIDE SEQUENCE</scope>
    <source>
        <strain evidence="2">KACC 20510</strain>
    </source>
</reference>
<evidence type="ECO:0000313" key="3">
    <source>
        <dbReference type="Proteomes" id="UP001172731"/>
    </source>
</evidence>
<sequence>MLSNLTNALWWKDAALRGLYTALAIALPYLGAALVADVPWLTIALTASLGFVASLVTSIAGLPEVEGVELPWWLAAVERVVKTFAQSLAAGFIGATLITDVDWGFVLQAAFLAALTSLVRLILATLPADPTRVPIDAGEAAPGTVVNITSLATAEEIAAAVDPHNPGNFAHPGAHN</sequence>
<organism evidence="2 3">
    <name type="scientific">Microbacterium aurantiacum</name>
    <dbReference type="NCBI Taxonomy" id="162393"/>
    <lineage>
        <taxon>Bacteria</taxon>
        <taxon>Bacillati</taxon>
        <taxon>Actinomycetota</taxon>
        <taxon>Actinomycetes</taxon>
        <taxon>Micrococcales</taxon>
        <taxon>Microbacteriaceae</taxon>
        <taxon>Microbacterium</taxon>
    </lineage>
</organism>
<proteinExistence type="predicted"/>
<keyword evidence="1" id="KW-0812">Transmembrane</keyword>
<dbReference type="InterPro" id="IPR020109">
    <property type="entry name" value="Holin_r1t"/>
</dbReference>
<name>A0ABT8FRH9_9MICO</name>
<dbReference type="Proteomes" id="UP001172731">
    <property type="component" value="Unassembled WGS sequence"/>
</dbReference>
<accession>A0ABT8FRH9</accession>
<keyword evidence="1" id="KW-0472">Membrane</keyword>
<comment type="caution">
    <text evidence="2">The sequence shown here is derived from an EMBL/GenBank/DDBJ whole genome shotgun (WGS) entry which is preliminary data.</text>
</comment>
<keyword evidence="3" id="KW-1185">Reference proteome</keyword>
<dbReference type="Pfam" id="PF16945">
    <property type="entry name" value="Phage_r1t_holin"/>
    <property type="match status" value="1"/>
</dbReference>
<dbReference type="EMBL" id="JAHWXI010000004">
    <property type="protein sequence ID" value="MDN4463879.1"/>
    <property type="molecule type" value="Genomic_DNA"/>
</dbReference>
<feature type="transmembrane region" description="Helical" evidence="1">
    <location>
        <begin position="15"/>
        <end position="36"/>
    </location>
</feature>
<protein>
    <submittedName>
        <fullName evidence="2">Holin</fullName>
    </submittedName>
</protein>
<keyword evidence="1" id="KW-1133">Transmembrane helix</keyword>
<evidence type="ECO:0000256" key="1">
    <source>
        <dbReference type="SAM" id="Phobius"/>
    </source>
</evidence>
<feature type="transmembrane region" description="Helical" evidence="1">
    <location>
        <begin position="43"/>
        <end position="62"/>
    </location>
</feature>
<gene>
    <name evidence="2" type="ORF">KZC48_05640</name>
</gene>
<evidence type="ECO:0000313" key="2">
    <source>
        <dbReference type="EMBL" id="MDN4463879.1"/>
    </source>
</evidence>
<feature type="transmembrane region" description="Helical" evidence="1">
    <location>
        <begin position="105"/>
        <end position="123"/>
    </location>
</feature>